<proteinExistence type="inferred from homology"/>
<evidence type="ECO:0000256" key="4">
    <source>
        <dbReference type="ARBA" id="ARBA00023239"/>
    </source>
</evidence>
<dbReference type="InterPro" id="IPR015421">
    <property type="entry name" value="PyrdxlP-dep_Trfase_major"/>
</dbReference>
<evidence type="ECO:0000256" key="1">
    <source>
        <dbReference type="ARBA" id="ARBA00001933"/>
    </source>
</evidence>
<evidence type="ECO:0000256" key="2">
    <source>
        <dbReference type="ARBA" id="ARBA00012224"/>
    </source>
</evidence>
<comment type="similarity">
    <text evidence="5">Belongs to the class-II pyridoxal-phosphate-dependent aminotransferase family. MalY/PatB cystathionine beta-lyase subfamily.</text>
</comment>
<gene>
    <name evidence="7" type="ORF">DCM90_07715</name>
</gene>
<feature type="domain" description="Aminotransferase class I/classII large" evidence="6">
    <location>
        <begin position="33"/>
        <end position="379"/>
    </location>
</feature>
<dbReference type="InterPro" id="IPR027619">
    <property type="entry name" value="C-S_lyase_PatB-like"/>
</dbReference>
<dbReference type="GO" id="GO:0047804">
    <property type="term" value="F:cysteine-S-conjugate beta-lyase activity"/>
    <property type="evidence" value="ECO:0007669"/>
    <property type="project" value="UniProtKB-EC"/>
</dbReference>
<evidence type="ECO:0000313" key="8">
    <source>
        <dbReference type="Proteomes" id="UP000245080"/>
    </source>
</evidence>
<name>A0A2V1MXA1_9LACO</name>
<dbReference type="InterPro" id="IPR051798">
    <property type="entry name" value="Class-II_PLP-Dep_Aminotrans"/>
</dbReference>
<dbReference type="EMBL" id="QCXQ01000005">
    <property type="protein sequence ID" value="PWF99693.1"/>
    <property type="molecule type" value="Genomic_DNA"/>
</dbReference>
<evidence type="ECO:0000313" key="7">
    <source>
        <dbReference type="EMBL" id="PWF99693.1"/>
    </source>
</evidence>
<comment type="caution">
    <text evidence="7">The sequence shown here is derived from an EMBL/GenBank/DDBJ whole genome shotgun (WGS) entry which is preliminary data.</text>
</comment>
<sequence length="393" mass="44220">MTTYNFDDMIDRRQSYSEKWAVKETELPMWIADMDFKTAPAIIDAFEKKAASGIFGYEFIPDAYYSAVQHWMATRHQYHVDRDWLLFTTGVIPAVSSMVRRMSRIGENVLVQAPVYNIFYNSIVNNGRHVVSSDLVYDGQRYHIDWDDLEAKMADPETTLMIVCNPHNPIGHVWSRETLAHIGELANKHHLLVISDEIHGDLTAKDAPYVPFAAASETCANLSMTCVSPSKTFNVAAMHAATLIIPNEGLRQRVNRGINTDEIAEPNALAIEGTIAAYTQSSEWLDALLTYLHGNKRLLNQFISENLSELTVVPSDATYLVWIDCSNITNNAEELCHFLREETGLYLSAGNIYGGDGYDFIRMNIACPRERLTDGLHRLEAGISSYAARNSQI</sequence>
<dbReference type="RefSeq" id="WP_109250794.1">
    <property type="nucleotide sequence ID" value="NZ_QCXQ01000005.1"/>
</dbReference>
<dbReference type="OrthoDB" id="9802872at2"/>
<dbReference type="PANTHER" id="PTHR43525:SF1">
    <property type="entry name" value="PROTEIN MALY"/>
    <property type="match status" value="1"/>
</dbReference>
<dbReference type="PANTHER" id="PTHR43525">
    <property type="entry name" value="PROTEIN MALY"/>
    <property type="match status" value="1"/>
</dbReference>
<dbReference type="AlphaFoldDB" id="A0A2V1MXA1"/>
<dbReference type="Gene3D" id="3.90.1150.10">
    <property type="entry name" value="Aspartate Aminotransferase, domain 1"/>
    <property type="match status" value="1"/>
</dbReference>
<dbReference type="EC" id="4.4.1.13" evidence="2"/>
<organism evidence="7 8">
    <name type="scientific">Levilactobacillus bambusae</name>
    <dbReference type="NCBI Taxonomy" id="2024736"/>
    <lineage>
        <taxon>Bacteria</taxon>
        <taxon>Bacillati</taxon>
        <taxon>Bacillota</taxon>
        <taxon>Bacilli</taxon>
        <taxon>Lactobacillales</taxon>
        <taxon>Lactobacillaceae</taxon>
        <taxon>Levilactobacillus</taxon>
    </lineage>
</organism>
<protein>
    <recommendedName>
        <fullName evidence="2">cysteine-S-conjugate beta-lyase</fullName>
        <ecNumber evidence="2">4.4.1.13</ecNumber>
    </recommendedName>
</protein>
<keyword evidence="4" id="KW-0456">Lyase</keyword>
<dbReference type="InterPro" id="IPR015422">
    <property type="entry name" value="PyrdxlP-dep_Trfase_small"/>
</dbReference>
<dbReference type="Pfam" id="PF00155">
    <property type="entry name" value="Aminotran_1_2"/>
    <property type="match status" value="1"/>
</dbReference>
<dbReference type="GO" id="GO:0030170">
    <property type="term" value="F:pyridoxal phosphate binding"/>
    <property type="evidence" value="ECO:0007669"/>
    <property type="project" value="InterPro"/>
</dbReference>
<evidence type="ECO:0000256" key="3">
    <source>
        <dbReference type="ARBA" id="ARBA00022898"/>
    </source>
</evidence>
<reference evidence="7 8" key="1">
    <citation type="journal article" date="2018" name="Int. J. Syst. Evol. Microbiol.">
        <title>Lactobacillus bambusae sp. nov., isolated from a traditional fermented Ma-bamboo shoots of Taiwan.</title>
        <authorList>
            <person name="Wang L.-T."/>
        </authorList>
    </citation>
    <scope>NUCLEOTIDE SEQUENCE [LARGE SCALE GENOMIC DNA]</scope>
    <source>
        <strain evidence="7 8">BS-W1</strain>
    </source>
</reference>
<dbReference type="Proteomes" id="UP000245080">
    <property type="component" value="Unassembled WGS sequence"/>
</dbReference>
<keyword evidence="8" id="KW-1185">Reference proteome</keyword>
<evidence type="ECO:0000259" key="6">
    <source>
        <dbReference type="Pfam" id="PF00155"/>
    </source>
</evidence>
<evidence type="ECO:0000256" key="5">
    <source>
        <dbReference type="ARBA" id="ARBA00037974"/>
    </source>
</evidence>
<comment type="cofactor">
    <cofactor evidence="1">
        <name>pyridoxal 5'-phosphate</name>
        <dbReference type="ChEBI" id="CHEBI:597326"/>
    </cofactor>
</comment>
<accession>A0A2V1MXA1</accession>
<dbReference type="InterPro" id="IPR015424">
    <property type="entry name" value="PyrdxlP-dep_Trfase"/>
</dbReference>
<keyword evidence="3" id="KW-0663">Pyridoxal phosphate</keyword>
<dbReference type="CDD" id="cd00609">
    <property type="entry name" value="AAT_like"/>
    <property type="match status" value="1"/>
</dbReference>
<dbReference type="NCBIfam" id="TIGR04350">
    <property type="entry name" value="C_S_lyase_PatB"/>
    <property type="match status" value="1"/>
</dbReference>
<dbReference type="SUPFAM" id="SSF53383">
    <property type="entry name" value="PLP-dependent transferases"/>
    <property type="match status" value="1"/>
</dbReference>
<dbReference type="Gene3D" id="3.40.640.10">
    <property type="entry name" value="Type I PLP-dependent aspartate aminotransferase-like (Major domain)"/>
    <property type="match status" value="1"/>
</dbReference>
<dbReference type="InterPro" id="IPR004839">
    <property type="entry name" value="Aminotransferase_I/II_large"/>
</dbReference>